<gene>
    <name evidence="1" type="ORF">ACFO0C_31580</name>
</gene>
<proteinExistence type="predicted"/>
<reference evidence="2" key="1">
    <citation type="journal article" date="2019" name="Int. J. Syst. Evol. Microbiol.">
        <title>The Global Catalogue of Microorganisms (GCM) 10K type strain sequencing project: providing services to taxonomists for standard genome sequencing and annotation.</title>
        <authorList>
            <consortium name="The Broad Institute Genomics Platform"/>
            <consortium name="The Broad Institute Genome Sequencing Center for Infectious Disease"/>
            <person name="Wu L."/>
            <person name="Ma J."/>
        </authorList>
    </citation>
    <scope>NUCLEOTIDE SEQUENCE [LARGE SCALE GENOMIC DNA]</scope>
    <source>
        <strain evidence="2">TBRC 5832</strain>
    </source>
</reference>
<evidence type="ECO:0000313" key="1">
    <source>
        <dbReference type="EMBL" id="MFC4069488.1"/>
    </source>
</evidence>
<comment type="caution">
    <text evidence="1">The sequence shown here is derived from an EMBL/GenBank/DDBJ whole genome shotgun (WGS) entry which is preliminary data.</text>
</comment>
<dbReference type="Proteomes" id="UP001595867">
    <property type="component" value="Unassembled WGS sequence"/>
</dbReference>
<sequence>MGYLFLVHHDVARSVLAAALAELLSLPVTAVDVGDIDQVDRDWGRSISCTVTPMTGDLRLHLDMWFAAGTVSPPEEEAAAWLAARLGTLIAYQSVTSRPSAYWLVGPDGHRTRARLDSGGDFDEQERTVTWITAVEAPVGLLPTVPVTAIPEVIHEYRMPTPLSDALTGTGPRPDRLAAWEALVARLTAGWCPDGWYPPGSYREALELRDDLAGTEFTSALEMIDRRFIDATVNDGGAALAQATGPVPDRWWWRRVTDPLPWRRMPGGPG</sequence>
<dbReference type="RefSeq" id="WP_378070366.1">
    <property type="nucleotide sequence ID" value="NZ_JBHSBL010000020.1"/>
</dbReference>
<organism evidence="1 2">
    <name type="scientific">Actinoplanes subglobosus</name>
    <dbReference type="NCBI Taxonomy" id="1547892"/>
    <lineage>
        <taxon>Bacteria</taxon>
        <taxon>Bacillati</taxon>
        <taxon>Actinomycetota</taxon>
        <taxon>Actinomycetes</taxon>
        <taxon>Micromonosporales</taxon>
        <taxon>Micromonosporaceae</taxon>
        <taxon>Actinoplanes</taxon>
    </lineage>
</organism>
<keyword evidence="2" id="KW-1185">Reference proteome</keyword>
<protein>
    <submittedName>
        <fullName evidence="1">Uncharacterized protein</fullName>
    </submittedName>
</protein>
<dbReference type="EMBL" id="JBHSBL010000020">
    <property type="protein sequence ID" value="MFC4069488.1"/>
    <property type="molecule type" value="Genomic_DNA"/>
</dbReference>
<accession>A0ABV8J2U3</accession>
<evidence type="ECO:0000313" key="2">
    <source>
        <dbReference type="Proteomes" id="UP001595867"/>
    </source>
</evidence>
<name>A0ABV8J2U3_9ACTN</name>